<dbReference type="AlphaFoldDB" id="A0A2H0LPS4"/>
<dbReference type="InterPro" id="IPR036746">
    <property type="entry name" value="TT1725-like_sf"/>
</dbReference>
<organism evidence="1 2">
    <name type="scientific">Candidatus Abzuiibacterium crystallinum</name>
    <dbReference type="NCBI Taxonomy" id="1974748"/>
    <lineage>
        <taxon>Bacteria</taxon>
        <taxon>Pseudomonadati</taxon>
        <taxon>Candidatus Omnitrophota</taxon>
        <taxon>Candidatus Abzuiibacterium</taxon>
    </lineage>
</organism>
<proteinExistence type="predicted"/>
<protein>
    <recommendedName>
        <fullName evidence="3">DUF503 domain-containing protein</fullName>
    </recommendedName>
</protein>
<name>A0A2H0LPS4_9BACT</name>
<comment type="caution">
    <text evidence="1">The sequence shown here is derived from an EMBL/GenBank/DDBJ whole genome shotgun (WGS) entry which is preliminary data.</text>
</comment>
<evidence type="ECO:0000313" key="1">
    <source>
        <dbReference type="EMBL" id="PIQ86368.1"/>
    </source>
</evidence>
<dbReference type="Gene3D" id="3.30.70.1120">
    <property type="entry name" value="TT1725-like"/>
    <property type="match status" value="1"/>
</dbReference>
<evidence type="ECO:0008006" key="3">
    <source>
        <dbReference type="Google" id="ProtNLM"/>
    </source>
</evidence>
<dbReference type="PANTHER" id="PTHR36441">
    <property type="entry name" value="HYPOTHETICAL CYTOSOLIC PROTEIN"/>
    <property type="match status" value="1"/>
</dbReference>
<accession>A0A2H0LPS4</accession>
<dbReference type="EMBL" id="PCVY01000045">
    <property type="protein sequence ID" value="PIQ86368.1"/>
    <property type="molecule type" value="Genomic_DNA"/>
</dbReference>
<dbReference type="Pfam" id="PF04456">
    <property type="entry name" value="DUF503"/>
    <property type="match status" value="1"/>
</dbReference>
<dbReference type="Proteomes" id="UP000230859">
    <property type="component" value="Unassembled WGS sequence"/>
</dbReference>
<sequence>MTIGLLQLKVHFPNPQSLKEKRSILKRLHAKFRREFNAALSEIGDMNLWQSSVLASVCVARERQEAEKQLHRIMNFFDQERQLEVIAQQTELL</sequence>
<dbReference type="SUPFAM" id="SSF103007">
    <property type="entry name" value="Hypothetical protein TT1725"/>
    <property type="match status" value="1"/>
</dbReference>
<dbReference type="InterPro" id="IPR007546">
    <property type="entry name" value="DUF503"/>
</dbReference>
<dbReference type="PANTHER" id="PTHR36441:SF1">
    <property type="entry name" value="DUF503 DOMAIN-CONTAINING PROTEIN"/>
    <property type="match status" value="1"/>
</dbReference>
<reference evidence="1 2" key="1">
    <citation type="submission" date="2017-09" db="EMBL/GenBank/DDBJ databases">
        <title>Depth-based differentiation of microbial function through sediment-hosted aquifers and enrichment of novel symbionts in the deep terrestrial subsurface.</title>
        <authorList>
            <person name="Probst A.J."/>
            <person name="Ladd B."/>
            <person name="Jarett J.K."/>
            <person name="Geller-Mcgrath D.E."/>
            <person name="Sieber C.M."/>
            <person name="Emerson J.B."/>
            <person name="Anantharaman K."/>
            <person name="Thomas B.C."/>
            <person name="Malmstrom R."/>
            <person name="Stieglmeier M."/>
            <person name="Klingl A."/>
            <person name="Woyke T."/>
            <person name="Ryan C.M."/>
            <person name="Banfield J.F."/>
        </authorList>
    </citation>
    <scope>NUCLEOTIDE SEQUENCE [LARGE SCALE GENOMIC DNA]</scope>
    <source>
        <strain evidence="1">CG11_big_fil_rev_8_21_14_0_20_45_26</strain>
    </source>
</reference>
<evidence type="ECO:0000313" key="2">
    <source>
        <dbReference type="Proteomes" id="UP000230859"/>
    </source>
</evidence>
<gene>
    <name evidence="1" type="ORF">COV74_05070</name>
</gene>